<dbReference type="Gene3D" id="3.90.550.10">
    <property type="entry name" value="Spore Coat Polysaccharide Biosynthesis Protein SpsA, Chain A"/>
    <property type="match status" value="1"/>
</dbReference>
<dbReference type="CDD" id="cd00761">
    <property type="entry name" value="Glyco_tranf_GTA_type"/>
    <property type="match status" value="1"/>
</dbReference>
<proteinExistence type="predicted"/>
<protein>
    <submittedName>
        <fullName evidence="2">Glycosyltransferase family 2 protein</fullName>
    </submittedName>
</protein>
<dbReference type="PANTHER" id="PTHR22916">
    <property type="entry name" value="GLYCOSYLTRANSFERASE"/>
    <property type="match status" value="1"/>
</dbReference>
<evidence type="ECO:0000313" key="2">
    <source>
        <dbReference type="EMBL" id="QES89192.1"/>
    </source>
</evidence>
<dbReference type="InterPro" id="IPR029044">
    <property type="entry name" value="Nucleotide-diphossugar_trans"/>
</dbReference>
<feature type="domain" description="Glycosyltransferase 2-like" evidence="1">
    <location>
        <begin position="8"/>
        <end position="143"/>
    </location>
</feature>
<keyword evidence="3" id="KW-1185">Reference proteome</keyword>
<gene>
    <name evidence="2" type="ORF">E0W69_011135</name>
</gene>
<dbReference type="PANTHER" id="PTHR22916:SF3">
    <property type="entry name" value="UDP-GLCNAC:BETAGAL BETA-1,3-N-ACETYLGLUCOSAMINYLTRANSFERASE-LIKE PROTEIN 1"/>
    <property type="match status" value="1"/>
</dbReference>
<sequence length="339" mass="40005">MSQAAILTVIMPAYNASVYIKPTLDSFINQKFKDWKLIVFDDASSDDTASIIDTYSKMDNRIHLVSNDINLRVARTMNKGIEIVESKYFARVDSDDILMPMHFANAINYLEQNKDVGICGSQIITIDESGNFRRKWNYEINEEWVKISSIFACPFLQSSVVMRSEVIKEVNGYREEMELVEDYELWIRSLKKYKAVNLPYYTLKYRIHDKNMSETNKAKILGLLERLFLEYAIDYPIDNENLNLHARMEFGDWSSLSLNDFKHLRLWKYNLLKINKLKSYYDIKLYKSVLNKYFTNAYLKIATQNGGILRFKSLYKAFTISPRWFLYIVKRKRENTKLS</sequence>
<dbReference type="InterPro" id="IPR001173">
    <property type="entry name" value="Glyco_trans_2-like"/>
</dbReference>
<evidence type="ECO:0000313" key="3">
    <source>
        <dbReference type="Proteomes" id="UP000292424"/>
    </source>
</evidence>
<keyword evidence="2" id="KW-0808">Transferase</keyword>
<evidence type="ECO:0000259" key="1">
    <source>
        <dbReference type="Pfam" id="PF00535"/>
    </source>
</evidence>
<accession>A0A5P2G5S8</accession>
<dbReference type="OrthoDB" id="9815829at2"/>
<dbReference type="Pfam" id="PF00535">
    <property type="entry name" value="Glycos_transf_2"/>
    <property type="match status" value="1"/>
</dbReference>
<dbReference type="RefSeq" id="WP_131330138.1">
    <property type="nucleotide sequence ID" value="NZ_CP044016.1"/>
</dbReference>
<dbReference type="GO" id="GO:0016758">
    <property type="term" value="F:hexosyltransferase activity"/>
    <property type="evidence" value="ECO:0007669"/>
    <property type="project" value="UniProtKB-ARBA"/>
</dbReference>
<organism evidence="2 3">
    <name type="scientific">Rhizosphaericola mali</name>
    <dbReference type="NCBI Taxonomy" id="2545455"/>
    <lineage>
        <taxon>Bacteria</taxon>
        <taxon>Pseudomonadati</taxon>
        <taxon>Bacteroidota</taxon>
        <taxon>Chitinophagia</taxon>
        <taxon>Chitinophagales</taxon>
        <taxon>Chitinophagaceae</taxon>
        <taxon>Rhizosphaericola</taxon>
    </lineage>
</organism>
<dbReference type="KEGG" id="arac:E0W69_011135"/>
<name>A0A5P2G5S8_9BACT</name>
<reference evidence="2 3" key="1">
    <citation type="submission" date="2019-09" db="EMBL/GenBank/DDBJ databases">
        <title>Complete genome sequence of Arachidicoccus sp. B3-10 isolated from apple orchard soil.</title>
        <authorList>
            <person name="Kim H.S."/>
            <person name="Han K.-I."/>
            <person name="Suh M.K."/>
            <person name="Lee K.C."/>
            <person name="Eom M.K."/>
            <person name="Kim J.-S."/>
            <person name="Kang S.W."/>
            <person name="Sin Y."/>
            <person name="Lee J.-S."/>
        </authorList>
    </citation>
    <scope>NUCLEOTIDE SEQUENCE [LARGE SCALE GENOMIC DNA]</scope>
    <source>
        <strain evidence="2 3">B3-10</strain>
    </source>
</reference>
<dbReference type="Proteomes" id="UP000292424">
    <property type="component" value="Chromosome"/>
</dbReference>
<dbReference type="EMBL" id="CP044016">
    <property type="protein sequence ID" value="QES89192.1"/>
    <property type="molecule type" value="Genomic_DNA"/>
</dbReference>
<dbReference type="AlphaFoldDB" id="A0A5P2G5S8"/>
<dbReference type="SUPFAM" id="SSF53448">
    <property type="entry name" value="Nucleotide-diphospho-sugar transferases"/>
    <property type="match status" value="1"/>
</dbReference>